<dbReference type="Gene3D" id="3.40.50.150">
    <property type="entry name" value="Vaccinia Virus protein VP39"/>
    <property type="match status" value="1"/>
</dbReference>
<dbReference type="InterPro" id="IPR006764">
    <property type="entry name" value="SAM_dep_MeTrfase_SAV2177_type"/>
</dbReference>
<evidence type="ECO:0000313" key="1">
    <source>
        <dbReference type="EMBL" id="QKG21923.1"/>
    </source>
</evidence>
<sequence>MTDEQPAIPIPTDVPASARIYGWSLGGKDNYEVDRRFALAHLPAFPEIVDISRENRLFLYRAVRYLTQEAGIRQFIDMGCGLPANDNVHQVARRFAPDARVVYVDIDPIVLAHGRALLAGDGGTTVINGDMRDTDAVLAHPDTRRLIDFSEPLAVLYLSIGHHLLDGDDPRGVVHAVLDRAVPGSHLVFTQITSSDPERRTEMDARANGAGMPWRTRSREEVDALLAGPVPVAPGLVDIRDWRPDPDQPPLAPVPAELVQFSGASKNHPDLCEYGGVLVK</sequence>
<proteinExistence type="predicted"/>
<keyword evidence="2" id="KW-1185">Reference proteome</keyword>
<organism evidence="1 2">
    <name type="scientific">Actinomadura verrucosospora</name>
    <dbReference type="NCBI Taxonomy" id="46165"/>
    <lineage>
        <taxon>Bacteria</taxon>
        <taxon>Bacillati</taxon>
        <taxon>Actinomycetota</taxon>
        <taxon>Actinomycetes</taxon>
        <taxon>Streptosporangiales</taxon>
        <taxon>Thermomonosporaceae</taxon>
        <taxon>Actinomadura</taxon>
    </lineage>
</organism>
<evidence type="ECO:0000313" key="2">
    <source>
        <dbReference type="Proteomes" id="UP000501240"/>
    </source>
</evidence>
<name>A0A7D3ZM16_ACTVE</name>
<dbReference type="Proteomes" id="UP000501240">
    <property type="component" value="Chromosome"/>
</dbReference>
<dbReference type="EMBL" id="CP053892">
    <property type="protein sequence ID" value="QKG21923.1"/>
    <property type="molecule type" value="Genomic_DNA"/>
</dbReference>
<dbReference type="Pfam" id="PF04672">
    <property type="entry name" value="Methyltransf_19"/>
    <property type="match status" value="1"/>
</dbReference>
<gene>
    <name evidence="1" type="ORF">ACTIVE_3561</name>
</gene>
<dbReference type="RefSeq" id="WP_173096123.1">
    <property type="nucleotide sequence ID" value="NZ_CP053892.1"/>
</dbReference>
<dbReference type="AlphaFoldDB" id="A0A7D3ZM16"/>
<protein>
    <recommendedName>
        <fullName evidence="3">S-adenosyl methyltransferase</fullName>
    </recommendedName>
</protein>
<dbReference type="InterPro" id="IPR029063">
    <property type="entry name" value="SAM-dependent_MTases_sf"/>
</dbReference>
<accession>A0A7D3ZM16</accession>
<dbReference type="SUPFAM" id="SSF53335">
    <property type="entry name" value="S-adenosyl-L-methionine-dependent methyltransferases"/>
    <property type="match status" value="1"/>
</dbReference>
<reference evidence="1 2" key="1">
    <citation type="submission" date="2020-05" db="EMBL/GenBank/DDBJ databases">
        <title>Actinomadura verrucosospora NRRL-B18236 (PFL_A860) Genome sequencing and assembly.</title>
        <authorList>
            <person name="Samborskyy M."/>
        </authorList>
    </citation>
    <scope>NUCLEOTIDE SEQUENCE [LARGE SCALE GENOMIC DNA]</scope>
    <source>
        <strain evidence="1 2">NRRL:B18236</strain>
    </source>
</reference>
<evidence type="ECO:0008006" key="3">
    <source>
        <dbReference type="Google" id="ProtNLM"/>
    </source>
</evidence>
<dbReference type="PIRSF" id="PIRSF017393">
    <property type="entry name" value="MTase_SAV2177"/>
    <property type="match status" value="1"/>
</dbReference>